<evidence type="ECO:0000256" key="1">
    <source>
        <dbReference type="ARBA" id="ARBA00022691"/>
    </source>
</evidence>
<dbReference type="InterPro" id="IPR024021">
    <property type="entry name" value="FeFe-hyd_HydE_rSAM"/>
</dbReference>
<comment type="caution">
    <text evidence="8">The sequence shown here is derived from an EMBL/GenBank/DDBJ whole genome shotgun (WGS) entry which is preliminary data.</text>
</comment>
<evidence type="ECO:0000256" key="4">
    <source>
        <dbReference type="ARBA" id="ARBA00023014"/>
    </source>
</evidence>
<dbReference type="Proteomes" id="UP000264062">
    <property type="component" value="Unassembled WGS sequence"/>
</dbReference>
<feature type="binding site" evidence="6">
    <location>
        <position position="271"/>
    </location>
    <ligand>
        <name>(3R)-3-methyl-D-ornithine</name>
        <dbReference type="ChEBI" id="CHEBI:64642"/>
    </ligand>
</feature>
<keyword evidence="4 5" id="KW-0411">Iron-sulfur</keyword>
<dbReference type="PROSITE" id="PS51918">
    <property type="entry name" value="RADICAL_SAM"/>
    <property type="match status" value="1"/>
</dbReference>
<sequence>MFTHSIRRYSLTVNKVYSLSEIKEMLLLEEEEAFALYEEANSLTEKLFGKSIFVRGIIEFSNVCAKNCLYCGIRRGNKNVKRYHIGKEDLKKIIMDAHNDNFKTIVLQSGEVDVYDNDITEVIEYVKSKCDIAITLSMGEKSREQYIEWKNAGADRYLLRIETTNRKLFENLHPDDDFDNRLKSLMTLKELGYEVGTGVMIGLPKQTEEDLASDILFFKENDFDMLGVGPFIPHNETPLRNIKSVNMSMVLNFLSAMRLVTYDTNIPATTSMATLDKEGREKALNAGANVIMPNYTPQKYRESYKLYDNKICTKEDAEHTMEFTKKTVERAGKVLVLERGDRRR</sequence>
<dbReference type="CDD" id="cd01335">
    <property type="entry name" value="Radical_SAM"/>
    <property type="match status" value="1"/>
</dbReference>
<organism evidence="8 9">
    <name type="scientific">candidate division WOR-3 bacterium</name>
    <dbReference type="NCBI Taxonomy" id="2052148"/>
    <lineage>
        <taxon>Bacteria</taxon>
        <taxon>Bacteria division WOR-3</taxon>
    </lineage>
</organism>
<feature type="binding site" evidence="5">
    <location>
        <position position="68"/>
    </location>
    <ligand>
        <name>[4Fe-4S] cluster</name>
        <dbReference type="ChEBI" id="CHEBI:49883"/>
        <note>4Fe-4S-S-AdoMet</note>
    </ligand>
</feature>
<feature type="binding site" evidence="5">
    <location>
        <position position="64"/>
    </location>
    <ligand>
        <name>[4Fe-4S] cluster</name>
        <dbReference type="ChEBI" id="CHEBI:49883"/>
        <note>4Fe-4S-S-AdoMet</note>
    </ligand>
</feature>
<dbReference type="GO" id="GO:0051539">
    <property type="term" value="F:4 iron, 4 sulfur cluster binding"/>
    <property type="evidence" value="ECO:0007669"/>
    <property type="project" value="UniProtKB-KW"/>
</dbReference>
<accession>A0A350HBW5</accession>
<evidence type="ECO:0000259" key="7">
    <source>
        <dbReference type="PROSITE" id="PS51918"/>
    </source>
</evidence>
<evidence type="ECO:0000313" key="8">
    <source>
        <dbReference type="EMBL" id="HAV93031.1"/>
    </source>
</evidence>
<evidence type="ECO:0000256" key="3">
    <source>
        <dbReference type="ARBA" id="ARBA00023004"/>
    </source>
</evidence>
<dbReference type="InterPro" id="IPR006638">
    <property type="entry name" value="Elp3/MiaA/NifB-like_rSAM"/>
</dbReference>
<dbReference type="PIRSF" id="PIRSF004762">
    <property type="entry name" value="CHP00423"/>
    <property type="match status" value="1"/>
</dbReference>
<reference evidence="8 9" key="1">
    <citation type="journal article" date="2018" name="Nat. Biotechnol.">
        <title>A standardized bacterial taxonomy based on genome phylogeny substantially revises the tree of life.</title>
        <authorList>
            <person name="Parks D.H."/>
            <person name="Chuvochina M."/>
            <person name="Waite D.W."/>
            <person name="Rinke C."/>
            <person name="Skarshewski A."/>
            <person name="Chaumeil P.A."/>
            <person name="Hugenholtz P."/>
        </authorList>
    </citation>
    <scope>NUCLEOTIDE SEQUENCE [LARGE SCALE GENOMIC DNA]</scope>
    <source>
        <strain evidence="8">UBA9956</strain>
    </source>
</reference>
<dbReference type="SFLD" id="SFLDG01060">
    <property type="entry name" value="BATS_domain_containing"/>
    <property type="match status" value="1"/>
</dbReference>
<dbReference type="SFLD" id="SFLDG01280">
    <property type="entry name" value="HydE/PylB-like"/>
    <property type="match status" value="1"/>
</dbReference>
<dbReference type="GO" id="GO:0016740">
    <property type="term" value="F:transferase activity"/>
    <property type="evidence" value="ECO:0007669"/>
    <property type="project" value="TreeGrafter"/>
</dbReference>
<dbReference type="NCBIfam" id="TIGR03956">
    <property type="entry name" value="rSAM_HydE"/>
    <property type="match status" value="1"/>
</dbReference>
<gene>
    <name evidence="8" type="ORF">DCW38_07635</name>
</gene>
<dbReference type="InterPro" id="IPR007197">
    <property type="entry name" value="rSAM"/>
</dbReference>
<comment type="cofactor">
    <cofactor evidence="5">
        <name>[4Fe-4S] cluster</name>
        <dbReference type="ChEBI" id="CHEBI:49883"/>
    </cofactor>
    <text evidence="5">Binds 1 [4Fe-4S] cluster. The cluster is coordinated with 3 cysteines and an exchangeable S-adenosyl-L-methionine.</text>
</comment>
<keyword evidence="2" id="KW-0479">Metal-binding</keyword>
<evidence type="ECO:0000313" key="9">
    <source>
        <dbReference type="Proteomes" id="UP000264062"/>
    </source>
</evidence>
<keyword evidence="1 5" id="KW-0949">S-adenosyl-L-methionine</keyword>
<feature type="binding site" evidence="6">
    <location>
        <position position="137"/>
    </location>
    <ligand>
        <name>(3R)-3-methyl-D-ornithine</name>
        <dbReference type="ChEBI" id="CHEBI:64642"/>
    </ligand>
</feature>
<dbReference type="PANTHER" id="PTHR43726">
    <property type="entry name" value="3-METHYLORNITHINE SYNTHASE"/>
    <property type="match status" value="1"/>
</dbReference>
<proteinExistence type="predicted"/>
<feature type="binding site" evidence="6">
    <location>
        <position position="181"/>
    </location>
    <ligand>
        <name>S-adenosyl-L-methionine</name>
        <dbReference type="ChEBI" id="CHEBI:59789"/>
    </ligand>
</feature>
<keyword evidence="5" id="KW-0004">4Fe-4S</keyword>
<dbReference type="InterPro" id="IPR013785">
    <property type="entry name" value="Aldolase_TIM"/>
</dbReference>
<keyword evidence="3 5" id="KW-0408">Iron</keyword>
<feature type="binding site" evidence="6">
    <location>
        <position position="162"/>
    </location>
    <ligand>
        <name>S-adenosyl-L-methionine</name>
        <dbReference type="ChEBI" id="CHEBI:59789"/>
    </ligand>
</feature>
<dbReference type="SMART" id="SM00729">
    <property type="entry name" value="Elp3"/>
    <property type="match status" value="1"/>
</dbReference>
<dbReference type="PANTHER" id="PTHR43726:SF1">
    <property type="entry name" value="BIOTIN SYNTHASE"/>
    <property type="match status" value="1"/>
</dbReference>
<evidence type="ECO:0000256" key="2">
    <source>
        <dbReference type="ARBA" id="ARBA00022723"/>
    </source>
</evidence>
<protein>
    <submittedName>
        <fullName evidence="8">[FeFe] hydrogenase H-cluster radical SAM maturase HydE</fullName>
    </submittedName>
</protein>
<dbReference type="InterPro" id="IPR058240">
    <property type="entry name" value="rSAM_sf"/>
</dbReference>
<dbReference type="EMBL" id="DMZY01000225">
    <property type="protein sequence ID" value="HAV93031.1"/>
    <property type="molecule type" value="Genomic_DNA"/>
</dbReference>
<dbReference type="GO" id="GO:0046872">
    <property type="term" value="F:metal ion binding"/>
    <property type="evidence" value="ECO:0007669"/>
    <property type="project" value="UniProtKB-KW"/>
</dbReference>
<dbReference type="Gene3D" id="3.20.20.70">
    <property type="entry name" value="Aldolase class I"/>
    <property type="match status" value="1"/>
</dbReference>
<name>A0A350HBW5_UNCW3</name>
<feature type="domain" description="Radical SAM core" evidence="7">
    <location>
        <begin position="50"/>
        <end position="267"/>
    </location>
</feature>
<dbReference type="Pfam" id="PF04055">
    <property type="entry name" value="Radical_SAM"/>
    <property type="match status" value="1"/>
</dbReference>
<dbReference type="SFLD" id="SFLDF00348">
    <property type="entry name" value="FeFe_hydrogenase_maturase_(Hyd"/>
    <property type="match status" value="1"/>
</dbReference>
<evidence type="ECO:0000256" key="6">
    <source>
        <dbReference type="PIRSR" id="PIRSR004762-2"/>
    </source>
</evidence>
<dbReference type="SUPFAM" id="SSF102114">
    <property type="entry name" value="Radical SAM enzymes"/>
    <property type="match status" value="1"/>
</dbReference>
<dbReference type="SFLD" id="SFLDS00029">
    <property type="entry name" value="Radical_SAM"/>
    <property type="match status" value="1"/>
</dbReference>
<dbReference type="AlphaFoldDB" id="A0A350HBW5"/>
<dbReference type="InterPro" id="IPR034422">
    <property type="entry name" value="HydE/PylB-like"/>
</dbReference>
<evidence type="ECO:0000256" key="5">
    <source>
        <dbReference type="PIRSR" id="PIRSR004762-1"/>
    </source>
</evidence>
<feature type="binding site" evidence="5">
    <location>
        <position position="71"/>
    </location>
    <ligand>
        <name>[4Fe-4S] cluster</name>
        <dbReference type="ChEBI" id="CHEBI:49883"/>
        <note>4Fe-4S-S-AdoMet</note>
    </ligand>
</feature>